<evidence type="ECO:0000256" key="1">
    <source>
        <dbReference type="SAM" id="MobiDB-lite"/>
    </source>
</evidence>
<dbReference type="Proteomes" id="UP000053144">
    <property type="component" value="Chromosome 2"/>
</dbReference>
<feature type="region of interest" description="Disordered" evidence="1">
    <location>
        <begin position="1"/>
        <end position="24"/>
    </location>
</feature>
<organism evidence="2 3">
    <name type="scientific">Phaseolus angularis</name>
    <name type="common">Azuki bean</name>
    <name type="synonym">Vigna angularis</name>
    <dbReference type="NCBI Taxonomy" id="3914"/>
    <lineage>
        <taxon>Eukaryota</taxon>
        <taxon>Viridiplantae</taxon>
        <taxon>Streptophyta</taxon>
        <taxon>Embryophyta</taxon>
        <taxon>Tracheophyta</taxon>
        <taxon>Spermatophyta</taxon>
        <taxon>Magnoliopsida</taxon>
        <taxon>eudicotyledons</taxon>
        <taxon>Gunneridae</taxon>
        <taxon>Pentapetalae</taxon>
        <taxon>rosids</taxon>
        <taxon>fabids</taxon>
        <taxon>Fabales</taxon>
        <taxon>Fabaceae</taxon>
        <taxon>Papilionoideae</taxon>
        <taxon>50 kb inversion clade</taxon>
        <taxon>NPAAA clade</taxon>
        <taxon>indigoferoid/millettioid clade</taxon>
        <taxon>Phaseoleae</taxon>
        <taxon>Vigna</taxon>
    </lineage>
</organism>
<name>A0A0L9TYX6_PHAAN</name>
<evidence type="ECO:0000313" key="3">
    <source>
        <dbReference type="Proteomes" id="UP000053144"/>
    </source>
</evidence>
<reference evidence="3" key="1">
    <citation type="journal article" date="2015" name="Proc. Natl. Acad. Sci. U.S.A.">
        <title>Genome sequencing of adzuki bean (Vigna angularis) provides insight into high starch and low fat accumulation and domestication.</title>
        <authorList>
            <person name="Yang K."/>
            <person name="Tian Z."/>
            <person name="Chen C."/>
            <person name="Luo L."/>
            <person name="Zhao B."/>
            <person name="Wang Z."/>
            <person name="Yu L."/>
            <person name="Li Y."/>
            <person name="Sun Y."/>
            <person name="Li W."/>
            <person name="Chen Y."/>
            <person name="Li Y."/>
            <person name="Zhang Y."/>
            <person name="Ai D."/>
            <person name="Zhao J."/>
            <person name="Shang C."/>
            <person name="Ma Y."/>
            <person name="Wu B."/>
            <person name="Wang M."/>
            <person name="Gao L."/>
            <person name="Sun D."/>
            <person name="Zhang P."/>
            <person name="Guo F."/>
            <person name="Wang W."/>
            <person name="Li Y."/>
            <person name="Wang J."/>
            <person name="Varshney R.K."/>
            <person name="Wang J."/>
            <person name="Ling H.Q."/>
            <person name="Wan P."/>
        </authorList>
    </citation>
    <scope>NUCLEOTIDE SEQUENCE</scope>
    <source>
        <strain evidence="3">cv. Jingnong 6</strain>
    </source>
</reference>
<proteinExistence type="predicted"/>
<sequence>MKALSEENCTKHERKEHVDGKKSSFCPAKKHCDAPTEDIESCPLLLGQPCASPSKGFEGFTHMFGA</sequence>
<dbReference type="EMBL" id="CM003372">
    <property type="protein sequence ID" value="KOM35706.1"/>
    <property type="molecule type" value="Genomic_DNA"/>
</dbReference>
<dbReference type="AlphaFoldDB" id="A0A0L9TYX6"/>
<evidence type="ECO:0000313" key="2">
    <source>
        <dbReference type="EMBL" id="KOM35706.1"/>
    </source>
</evidence>
<gene>
    <name evidence="2" type="ORF">LR48_Vigan02g185600</name>
</gene>
<accession>A0A0L9TYX6</accession>
<dbReference type="Gramene" id="KOM35706">
    <property type="protein sequence ID" value="KOM35706"/>
    <property type="gene ID" value="LR48_Vigan02g185600"/>
</dbReference>
<feature type="compositionally biased region" description="Basic and acidic residues" evidence="1">
    <location>
        <begin position="1"/>
        <end position="22"/>
    </location>
</feature>
<protein>
    <submittedName>
        <fullName evidence="2">Uncharacterized protein</fullName>
    </submittedName>
</protein>